<feature type="transmembrane region" description="Helical" evidence="1">
    <location>
        <begin position="135"/>
        <end position="154"/>
    </location>
</feature>
<dbReference type="EC" id="3.6.1.27" evidence="3"/>
<accession>A0A840CZ09</accession>
<dbReference type="EMBL" id="JACIEP010000020">
    <property type="protein sequence ID" value="MBB4037965.1"/>
    <property type="molecule type" value="Genomic_DNA"/>
</dbReference>
<proteinExistence type="predicted"/>
<feature type="transmembrane region" description="Helical" evidence="1">
    <location>
        <begin position="61"/>
        <end position="81"/>
    </location>
</feature>
<dbReference type="PANTHER" id="PTHR14969:SF13">
    <property type="entry name" value="AT30094P"/>
    <property type="match status" value="1"/>
</dbReference>
<organism evidence="3 4">
    <name type="scientific">Dysgonomonas hofstadii</name>
    <dbReference type="NCBI Taxonomy" id="637886"/>
    <lineage>
        <taxon>Bacteria</taxon>
        <taxon>Pseudomonadati</taxon>
        <taxon>Bacteroidota</taxon>
        <taxon>Bacteroidia</taxon>
        <taxon>Bacteroidales</taxon>
        <taxon>Dysgonomonadaceae</taxon>
        <taxon>Dysgonomonas</taxon>
    </lineage>
</organism>
<feature type="transmembrane region" description="Helical" evidence="1">
    <location>
        <begin position="160"/>
        <end position="180"/>
    </location>
</feature>
<protein>
    <submittedName>
        <fullName evidence="3">Undecaprenyl-diphosphatase</fullName>
        <ecNumber evidence="3">3.6.1.27</ecNumber>
    </submittedName>
</protein>
<dbReference type="SUPFAM" id="SSF48317">
    <property type="entry name" value="Acid phosphatase/Vanadium-dependent haloperoxidase"/>
    <property type="match status" value="1"/>
</dbReference>
<dbReference type="InterPro" id="IPR036938">
    <property type="entry name" value="PAP2/HPO_sf"/>
</dbReference>
<evidence type="ECO:0000313" key="4">
    <source>
        <dbReference type="Proteomes" id="UP000555103"/>
    </source>
</evidence>
<dbReference type="GO" id="GO:0050380">
    <property type="term" value="F:undecaprenyl-diphosphatase activity"/>
    <property type="evidence" value="ECO:0007669"/>
    <property type="project" value="UniProtKB-EC"/>
</dbReference>
<keyword evidence="1" id="KW-1133">Transmembrane helix</keyword>
<feature type="transmembrane region" description="Helical" evidence="1">
    <location>
        <begin position="27"/>
        <end position="49"/>
    </location>
</feature>
<dbReference type="SMART" id="SM00014">
    <property type="entry name" value="acidPPc"/>
    <property type="match status" value="1"/>
</dbReference>
<dbReference type="RefSeq" id="WP_183308807.1">
    <property type="nucleotide sequence ID" value="NZ_JACIEP010000020.1"/>
</dbReference>
<name>A0A840CZ09_9BACT</name>
<evidence type="ECO:0000256" key="1">
    <source>
        <dbReference type="SAM" id="Phobius"/>
    </source>
</evidence>
<evidence type="ECO:0000259" key="2">
    <source>
        <dbReference type="SMART" id="SM00014"/>
    </source>
</evidence>
<reference evidence="3 4" key="1">
    <citation type="submission" date="2020-08" db="EMBL/GenBank/DDBJ databases">
        <title>Genomic Encyclopedia of Type Strains, Phase IV (KMG-IV): sequencing the most valuable type-strain genomes for metagenomic binning, comparative biology and taxonomic classification.</title>
        <authorList>
            <person name="Goeker M."/>
        </authorList>
    </citation>
    <scope>NUCLEOTIDE SEQUENCE [LARGE SCALE GENOMIC DNA]</scope>
    <source>
        <strain evidence="3 4">DSM 104969</strain>
    </source>
</reference>
<gene>
    <name evidence="3" type="ORF">GGR21_003891</name>
</gene>
<feature type="domain" description="Phosphatidic acid phosphatase type 2/haloperoxidase" evidence="2">
    <location>
        <begin position="58"/>
        <end position="177"/>
    </location>
</feature>
<dbReference type="PANTHER" id="PTHR14969">
    <property type="entry name" value="SPHINGOSINE-1-PHOSPHATE PHOSPHOHYDROLASE"/>
    <property type="match status" value="1"/>
</dbReference>
<dbReference type="Proteomes" id="UP000555103">
    <property type="component" value="Unassembled WGS sequence"/>
</dbReference>
<dbReference type="Pfam" id="PF01569">
    <property type="entry name" value="PAP2"/>
    <property type="match status" value="1"/>
</dbReference>
<dbReference type="AlphaFoldDB" id="A0A840CZ09"/>
<keyword evidence="3" id="KW-0378">Hydrolase</keyword>
<keyword evidence="1" id="KW-0812">Transmembrane</keyword>
<dbReference type="InterPro" id="IPR000326">
    <property type="entry name" value="PAP2/HPO"/>
</dbReference>
<feature type="transmembrane region" description="Helical" evidence="1">
    <location>
        <begin position="109"/>
        <end position="128"/>
    </location>
</feature>
<keyword evidence="1" id="KW-0472">Membrane</keyword>
<evidence type="ECO:0000313" key="3">
    <source>
        <dbReference type="EMBL" id="MBB4037965.1"/>
    </source>
</evidence>
<sequence>MLDKLIQWDQELLLYLNSKHTAWLDPVMLVLSSYWCWIIVCLLLVAFIYIKSNGWKKLTSFAFLFSIGMSALLTNLVKMMVGRPRPIHNEEWEGIIHAIEKYSTSTSFFSSHSATTFTMAIFFFLFVSHNKINRIYGYLAIVWAALVAYSRIYLAKHYPSDVAIGTLFGILIGIVGYKLYEYYIMKKAVLRP</sequence>
<keyword evidence="4" id="KW-1185">Reference proteome</keyword>
<dbReference type="Gene3D" id="1.20.144.10">
    <property type="entry name" value="Phosphatidic acid phosphatase type 2/haloperoxidase"/>
    <property type="match status" value="2"/>
</dbReference>
<comment type="caution">
    <text evidence="3">The sequence shown here is derived from an EMBL/GenBank/DDBJ whole genome shotgun (WGS) entry which is preliminary data.</text>
</comment>